<feature type="transmembrane region" description="Helical" evidence="8">
    <location>
        <begin position="316"/>
        <end position="340"/>
    </location>
</feature>
<dbReference type="AlphaFoldDB" id="A0A5B1B6R8"/>
<feature type="domain" description="Peptidase S8/S53" evidence="9">
    <location>
        <begin position="31"/>
        <end position="275"/>
    </location>
</feature>
<keyword evidence="8" id="KW-0812">Transmembrane</keyword>
<dbReference type="PROSITE" id="PS51892">
    <property type="entry name" value="SUBTILASE"/>
    <property type="match status" value="1"/>
</dbReference>
<evidence type="ECO:0000256" key="4">
    <source>
        <dbReference type="ARBA" id="ARBA00022801"/>
    </source>
</evidence>
<keyword evidence="2 10" id="KW-0645">Protease</keyword>
<dbReference type="NCBIfam" id="TIGR03921">
    <property type="entry name" value="T7SS_mycosin"/>
    <property type="match status" value="1"/>
</dbReference>
<dbReference type="PANTHER" id="PTHR42884:SF14">
    <property type="entry name" value="NEUROENDOCRINE CONVERTASE 1"/>
    <property type="match status" value="1"/>
</dbReference>
<dbReference type="Pfam" id="PF00082">
    <property type="entry name" value="Peptidase_S8"/>
    <property type="match status" value="1"/>
</dbReference>
<feature type="region of interest" description="Disordered" evidence="7">
    <location>
        <begin position="1"/>
        <end position="34"/>
    </location>
</feature>
<dbReference type="InterPro" id="IPR000209">
    <property type="entry name" value="Peptidase_S8/S53_dom"/>
</dbReference>
<dbReference type="Proteomes" id="UP000324701">
    <property type="component" value="Unassembled WGS sequence"/>
</dbReference>
<keyword evidence="5" id="KW-0720">Serine protease</keyword>
<sequence>PPRPADPAPSPTDPPPSPGPQAPPAPVPAADGFSGVAPDVEVIAIRQSSKAFSPKDAFATDQDPATRRKAGDIRTMARAIVHAANLGAAVINISEVACMSASNLIDQRDLGAAVRYAAIERNAVIVAAAGNTGADCKQNPVYNPLTPNDPRDWAGVATVVTPAWFSDYVLTVGAVDATGAPLEGSVAGPWVSIAAPGTEVAGLSPRDDGLMNAVEGNDNTMLAPAGTSFSAAIVSGVAALVRAKYPQLSAHQVINRLLRTARAPARGVDNQVGHGIVDPVAALTYDVPAGEPVGPQRLSAPLVLSPPRPGRDLTPAWVAAAGVGGLALAVSVVLGSAALLSRRERRR</sequence>
<reference evidence="10 11" key="1">
    <citation type="submission" date="2019-09" db="EMBL/GenBank/DDBJ databases">
        <title>Report of infection by Mycobacterium simiae a patient suffering from pulmonary tuberculosis.</title>
        <authorList>
            <person name="Mohanty P.S."/>
            <person name="Bansal A.K."/>
            <person name="Singh H."/>
            <person name="Sharma S."/>
            <person name="Patil S.A."/>
            <person name="Upadhaya P."/>
            <person name="Singh P.K."/>
            <person name="Kumar D."/>
            <person name="Kumar S."/>
            <person name="Singh R.K."/>
            <person name="Chaudhary B."/>
        </authorList>
    </citation>
    <scope>NUCLEOTIDE SEQUENCE [LARGE SCALE GENOMIC DNA]</scope>
    <source>
        <strain evidence="10 11">JAL-560-SIM</strain>
    </source>
</reference>
<protein>
    <submittedName>
        <fullName evidence="10">Type VII secretion-associated serine protease mycosin</fullName>
    </submittedName>
</protein>
<comment type="caution">
    <text evidence="10">The sequence shown here is derived from an EMBL/GenBank/DDBJ whole genome shotgun (WGS) entry which is preliminary data.</text>
</comment>
<dbReference type="GO" id="GO:0005886">
    <property type="term" value="C:plasma membrane"/>
    <property type="evidence" value="ECO:0007669"/>
    <property type="project" value="TreeGrafter"/>
</dbReference>
<evidence type="ECO:0000256" key="8">
    <source>
        <dbReference type="SAM" id="Phobius"/>
    </source>
</evidence>
<evidence type="ECO:0000256" key="6">
    <source>
        <dbReference type="PROSITE-ProRule" id="PRU01240"/>
    </source>
</evidence>
<keyword evidence="3" id="KW-0732">Signal</keyword>
<dbReference type="Gene3D" id="3.40.50.200">
    <property type="entry name" value="Peptidase S8/S53 domain"/>
    <property type="match status" value="1"/>
</dbReference>
<name>A0A5B1B6R8_MYCSI</name>
<evidence type="ECO:0000256" key="1">
    <source>
        <dbReference type="ARBA" id="ARBA00011073"/>
    </source>
</evidence>
<evidence type="ECO:0000256" key="5">
    <source>
        <dbReference type="ARBA" id="ARBA00022825"/>
    </source>
</evidence>
<evidence type="ECO:0000313" key="10">
    <source>
        <dbReference type="EMBL" id="KAA1242869.1"/>
    </source>
</evidence>
<keyword evidence="4" id="KW-0378">Hydrolase</keyword>
<keyword evidence="11" id="KW-1185">Reference proteome</keyword>
<keyword evidence="8" id="KW-1133">Transmembrane helix</keyword>
<evidence type="ECO:0000256" key="2">
    <source>
        <dbReference type="ARBA" id="ARBA00022670"/>
    </source>
</evidence>
<evidence type="ECO:0000256" key="7">
    <source>
        <dbReference type="SAM" id="MobiDB-lite"/>
    </source>
</evidence>
<dbReference type="InterPro" id="IPR036852">
    <property type="entry name" value="Peptidase_S8/S53_dom_sf"/>
</dbReference>
<dbReference type="PANTHER" id="PTHR42884">
    <property type="entry name" value="PROPROTEIN CONVERTASE SUBTILISIN/KEXIN-RELATED"/>
    <property type="match status" value="1"/>
</dbReference>
<dbReference type="RefSeq" id="WP_149656594.1">
    <property type="nucleotide sequence ID" value="NZ_VTZN01000393.1"/>
</dbReference>
<evidence type="ECO:0000256" key="3">
    <source>
        <dbReference type="ARBA" id="ARBA00022729"/>
    </source>
</evidence>
<organism evidence="10 11">
    <name type="scientific">Mycobacterium simiae</name>
    <name type="common">Mycobacterium habana</name>
    <dbReference type="NCBI Taxonomy" id="1784"/>
    <lineage>
        <taxon>Bacteria</taxon>
        <taxon>Bacillati</taxon>
        <taxon>Actinomycetota</taxon>
        <taxon>Actinomycetes</taxon>
        <taxon>Mycobacteriales</taxon>
        <taxon>Mycobacteriaceae</taxon>
        <taxon>Mycobacterium</taxon>
        <taxon>Mycobacterium simiae complex</taxon>
    </lineage>
</organism>
<comment type="similarity">
    <text evidence="1 6">Belongs to the peptidase S8 family.</text>
</comment>
<dbReference type="EMBL" id="VTZN01000393">
    <property type="protein sequence ID" value="KAA1242869.1"/>
    <property type="molecule type" value="Genomic_DNA"/>
</dbReference>
<feature type="non-terminal residue" evidence="10">
    <location>
        <position position="1"/>
    </location>
</feature>
<comment type="caution">
    <text evidence="6">Lacks conserved residue(s) required for the propagation of feature annotation.</text>
</comment>
<feature type="compositionally biased region" description="Pro residues" evidence="7">
    <location>
        <begin position="1"/>
        <end position="27"/>
    </location>
</feature>
<keyword evidence="8" id="KW-0472">Membrane</keyword>
<dbReference type="GO" id="GO:0016485">
    <property type="term" value="P:protein processing"/>
    <property type="evidence" value="ECO:0007669"/>
    <property type="project" value="TreeGrafter"/>
</dbReference>
<gene>
    <name evidence="10" type="primary">mycP</name>
    <name evidence="10" type="ORF">F0Q45_26025</name>
</gene>
<evidence type="ECO:0000259" key="9">
    <source>
        <dbReference type="Pfam" id="PF00082"/>
    </source>
</evidence>
<accession>A0A5B1B6R8</accession>
<dbReference type="OrthoDB" id="9798386at2"/>
<proteinExistence type="inferred from homology"/>
<dbReference type="CDD" id="cd00306">
    <property type="entry name" value="Peptidases_S8_S53"/>
    <property type="match status" value="1"/>
</dbReference>
<dbReference type="InterPro" id="IPR023834">
    <property type="entry name" value="T7SS_pept_S8A_mycosin"/>
</dbReference>
<dbReference type="SUPFAM" id="SSF52743">
    <property type="entry name" value="Subtilisin-like"/>
    <property type="match status" value="1"/>
</dbReference>
<dbReference type="GO" id="GO:0004252">
    <property type="term" value="F:serine-type endopeptidase activity"/>
    <property type="evidence" value="ECO:0007669"/>
    <property type="project" value="InterPro"/>
</dbReference>
<evidence type="ECO:0000313" key="11">
    <source>
        <dbReference type="Proteomes" id="UP000324701"/>
    </source>
</evidence>